<evidence type="ECO:0000313" key="11">
    <source>
        <dbReference type="EMBL" id="MBB5183467.1"/>
    </source>
</evidence>
<evidence type="ECO:0000259" key="9">
    <source>
        <dbReference type="PROSITE" id="PS51192"/>
    </source>
</evidence>
<dbReference type="EMBL" id="JACHHK010000005">
    <property type="protein sequence ID" value="MBB5183467.1"/>
    <property type="molecule type" value="Genomic_DNA"/>
</dbReference>
<dbReference type="SMART" id="SM00487">
    <property type="entry name" value="DEXDc"/>
    <property type="match status" value="1"/>
</dbReference>
<reference evidence="11 12" key="1">
    <citation type="submission" date="2020-08" db="EMBL/GenBank/DDBJ databases">
        <title>Genomic Encyclopedia of Type Strains, Phase IV (KMG-IV): sequencing the most valuable type-strain genomes for metagenomic binning, comparative biology and taxonomic classification.</title>
        <authorList>
            <person name="Goeker M."/>
        </authorList>
    </citation>
    <scope>NUCLEOTIDE SEQUENCE [LARGE SCALE GENOMIC DNA]</scope>
    <source>
        <strain evidence="11 12">DSM 25799</strain>
    </source>
</reference>
<sequence length="661" mass="74709">MDLGKIKITPRRAGLLAKMGITSVEDLLRTFPLRYETVERMPFEQWQMNSHVCFEATIINRAYVVRFGGKRSKTSFKVRLTDEPVELSITLFNRPWTNMFASGKRITIFGEYMGGDRVTAANFNFKPLSEQLGMNPVYPLTQGLRQYEMRDMIKKALPYVYEIPTYVPERYRQKYRLDDVPNAIRRLHQPRSKADLIQAARSLKYEEFLIYQCVMQSTQSDLNDLKKPPKHFDAQQLETWISQLAYPLTPDQKTAVDEIKNDLRSERVMFRLVQGDVGCGKTVVAAAALYMCMLSGHQGAFLAPTEILARQHVENLQQMNLPACLYVSAMSAKEKKAVLEGLAEGSIQIVVGTHALFQENVQFHDLGLVVADEQQRFGVRQRRALLEKGRLVDFLMMSATPIPRTYAHFIYGNMNISSIKTMPPGRQPVQTKYYAGTSMKPFIKELLADIQTGRQCYVVCAAIEEDNDMGVRSVLSVYKGMQQTLKNLRIGLIHGKMSGEEKEAVMSRFAAHELDILVSTTVIEVGIDVKNATLMVIYDAHHFGLSTLHQLRGRTARGSVQGKCFLLSSSKDPAAISRLKKLETLTDGFAVSEYDLKTRGPGDLLGTRQSGIPSFALGDPVKDRNMMAACVQDAQEILTDRVDEELLTYVRKEAEKSEFFD</sequence>
<dbReference type="Pfam" id="PF19833">
    <property type="entry name" value="RecG_dom3_C"/>
    <property type="match status" value="1"/>
</dbReference>
<dbReference type="GO" id="GO:0003677">
    <property type="term" value="F:DNA binding"/>
    <property type="evidence" value="ECO:0007669"/>
    <property type="project" value="UniProtKB-KW"/>
</dbReference>
<dbReference type="InterPro" id="IPR011545">
    <property type="entry name" value="DEAD/DEAH_box_helicase_dom"/>
</dbReference>
<dbReference type="PROSITE" id="PS51194">
    <property type="entry name" value="HELICASE_CTER"/>
    <property type="match status" value="1"/>
</dbReference>
<dbReference type="Proteomes" id="UP000539953">
    <property type="component" value="Unassembled WGS sequence"/>
</dbReference>
<comment type="caution">
    <text evidence="11">The sequence shown here is derived from an EMBL/GenBank/DDBJ whole genome shotgun (WGS) entry which is preliminary data.</text>
</comment>
<dbReference type="InterPro" id="IPR001650">
    <property type="entry name" value="Helicase_C-like"/>
</dbReference>
<evidence type="ECO:0000256" key="2">
    <source>
        <dbReference type="ARBA" id="ARBA00022763"/>
    </source>
</evidence>
<evidence type="ECO:0000256" key="8">
    <source>
        <dbReference type="ARBA" id="ARBA00049819"/>
    </source>
</evidence>
<dbReference type="GO" id="GO:0016787">
    <property type="term" value="F:hydrolase activity"/>
    <property type="evidence" value="ECO:0007669"/>
    <property type="project" value="UniProtKB-KW"/>
</dbReference>
<name>A0A7W8CZZ7_9FIRM</name>
<evidence type="ECO:0000259" key="10">
    <source>
        <dbReference type="PROSITE" id="PS51194"/>
    </source>
</evidence>
<keyword evidence="1" id="KW-0547">Nucleotide-binding</keyword>
<keyword evidence="2" id="KW-0227">DNA damage</keyword>
<dbReference type="Gene3D" id="3.40.50.300">
    <property type="entry name" value="P-loop containing nucleotide triphosphate hydrolases"/>
    <property type="match status" value="2"/>
</dbReference>
<dbReference type="InterPro" id="IPR047112">
    <property type="entry name" value="RecG/Mfd"/>
</dbReference>
<dbReference type="InterPro" id="IPR033454">
    <property type="entry name" value="RecG_wedge"/>
</dbReference>
<dbReference type="InterPro" id="IPR027417">
    <property type="entry name" value="P-loop_NTPase"/>
</dbReference>
<gene>
    <name evidence="11" type="ORF">HNQ47_001489</name>
</gene>
<keyword evidence="4 11" id="KW-0347">Helicase</keyword>
<dbReference type="GO" id="GO:0003678">
    <property type="term" value="F:DNA helicase activity"/>
    <property type="evidence" value="ECO:0007669"/>
    <property type="project" value="TreeGrafter"/>
</dbReference>
<protein>
    <recommendedName>
        <fullName evidence="8">Probable DNA 3'-5' helicase RecG</fullName>
    </recommendedName>
</protein>
<evidence type="ECO:0000256" key="5">
    <source>
        <dbReference type="ARBA" id="ARBA00022840"/>
    </source>
</evidence>
<dbReference type="PANTHER" id="PTHR47964:SF1">
    <property type="entry name" value="ATP-DEPENDENT DNA HELICASE HOMOLOG RECG, CHLOROPLASTIC"/>
    <property type="match status" value="1"/>
</dbReference>
<evidence type="ECO:0000256" key="7">
    <source>
        <dbReference type="ARBA" id="ARBA00023204"/>
    </source>
</evidence>
<dbReference type="RefSeq" id="WP_183328758.1">
    <property type="nucleotide sequence ID" value="NZ_JACHHK010000005.1"/>
</dbReference>
<dbReference type="GO" id="GO:0005524">
    <property type="term" value="F:ATP binding"/>
    <property type="evidence" value="ECO:0007669"/>
    <property type="project" value="UniProtKB-KW"/>
</dbReference>
<dbReference type="PANTHER" id="PTHR47964">
    <property type="entry name" value="ATP-DEPENDENT DNA HELICASE HOMOLOG RECG, CHLOROPLASTIC"/>
    <property type="match status" value="1"/>
</dbReference>
<evidence type="ECO:0000256" key="1">
    <source>
        <dbReference type="ARBA" id="ARBA00022741"/>
    </source>
</evidence>
<accession>A0A7W8CZZ7</accession>
<dbReference type="SUPFAM" id="SSF50249">
    <property type="entry name" value="Nucleic acid-binding proteins"/>
    <property type="match status" value="1"/>
</dbReference>
<dbReference type="InterPro" id="IPR014001">
    <property type="entry name" value="Helicase_ATP-bd"/>
</dbReference>
<evidence type="ECO:0000256" key="4">
    <source>
        <dbReference type="ARBA" id="ARBA00022806"/>
    </source>
</evidence>
<feature type="domain" description="Helicase ATP-binding" evidence="9">
    <location>
        <begin position="262"/>
        <end position="419"/>
    </location>
</feature>
<keyword evidence="6" id="KW-0238">DNA-binding</keyword>
<evidence type="ECO:0000256" key="3">
    <source>
        <dbReference type="ARBA" id="ARBA00022801"/>
    </source>
</evidence>
<keyword evidence="7" id="KW-0234">DNA repair</keyword>
<keyword evidence="12" id="KW-1185">Reference proteome</keyword>
<dbReference type="SUPFAM" id="SSF52540">
    <property type="entry name" value="P-loop containing nucleoside triphosphate hydrolases"/>
    <property type="match status" value="2"/>
</dbReference>
<dbReference type="InterPro" id="IPR045562">
    <property type="entry name" value="RecG_dom3_C"/>
</dbReference>
<evidence type="ECO:0000256" key="6">
    <source>
        <dbReference type="ARBA" id="ARBA00023125"/>
    </source>
</evidence>
<keyword evidence="5" id="KW-0067">ATP-binding</keyword>
<organism evidence="11 12">
    <name type="scientific">Catenisphaera adipataccumulans</name>
    <dbReference type="NCBI Taxonomy" id="700500"/>
    <lineage>
        <taxon>Bacteria</taxon>
        <taxon>Bacillati</taxon>
        <taxon>Bacillota</taxon>
        <taxon>Erysipelotrichia</taxon>
        <taxon>Erysipelotrichales</taxon>
        <taxon>Erysipelotrichaceae</taxon>
        <taxon>Catenisphaera</taxon>
    </lineage>
</organism>
<dbReference type="Pfam" id="PF00271">
    <property type="entry name" value="Helicase_C"/>
    <property type="match status" value="1"/>
</dbReference>
<dbReference type="AlphaFoldDB" id="A0A7W8CZZ7"/>
<proteinExistence type="predicted"/>
<dbReference type="Pfam" id="PF00270">
    <property type="entry name" value="DEAD"/>
    <property type="match status" value="1"/>
</dbReference>
<feature type="domain" description="Helicase C-terminal" evidence="10">
    <location>
        <begin position="442"/>
        <end position="602"/>
    </location>
</feature>
<dbReference type="InterPro" id="IPR012340">
    <property type="entry name" value="NA-bd_OB-fold"/>
</dbReference>
<keyword evidence="3 11" id="KW-0378">Hydrolase</keyword>
<dbReference type="PROSITE" id="PS51192">
    <property type="entry name" value="HELICASE_ATP_BIND_1"/>
    <property type="match status" value="1"/>
</dbReference>
<evidence type="ECO:0000313" key="12">
    <source>
        <dbReference type="Proteomes" id="UP000539953"/>
    </source>
</evidence>
<dbReference type="Pfam" id="PF17191">
    <property type="entry name" value="RecG_wedge"/>
    <property type="match status" value="1"/>
</dbReference>
<dbReference type="SMART" id="SM00490">
    <property type="entry name" value="HELICc"/>
    <property type="match status" value="1"/>
</dbReference>
<dbReference type="GO" id="GO:0006281">
    <property type="term" value="P:DNA repair"/>
    <property type="evidence" value="ECO:0007669"/>
    <property type="project" value="UniProtKB-KW"/>
</dbReference>